<keyword evidence="2" id="KW-0238">DNA-binding</keyword>
<keyword evidence="1" id="KW-0805">Transcription regulation</keyword>
<dbReference type="InterPro" id="IPR036388">
    <property type="entry name" value="WH-like_DNA-bd_sf"/>
</dbReference>
<proteinExistence type="predicted"/>
<dbReference type="SMART" id="SM00345">
    <property type="entry name" value="HTH_GNTR"/>
    <property type="match status" value="1"/>
</dbReference>
<dbReference type="InterPro" id="IPR000524">
    <property type="entry name" value="Tscrpt_reg_HTH_GntR"/>
</dbReference>
<dbReference type="PANTHER" id="PTHR44846">
    <property type="entry name" value="MANNOSYL-D-GLYCERATE TRANSPORT/METABOLISM SYSTEM REPRESSOR MNGR-RELATED"/>
    <property type="match status" value="1"/>
</dbReference>
<evidence type="ECO:0000313" key="6">
    <source>
        <dbReference type="Proteomes" id="UP000183076"/>
    </source>
</evidence>
<dbReference type="GO" id="GO:0045892">
    <property type="term" value="P:negative regulation of DNA-templated transcription"/>
    <property type="evidence" value="ECO:0007669"/>
    <property type="project" value="TreeGrafter"/>
</dbReference>
<dbReference type="RefSeq" id="WP_074637749.1">
    <property type="nucleotide sequence ID" value="NZ_CP160850.1"/>
</dbReference>
<reference evidence="6" key="1">
    <citation type="submission" date="2016-10" db="EMBL/GenBank/DDBJ databases">
        <authorList>
            <person name="Varghese N."/>
            <person name="Submissions S."/>
        </authorList>
    </citation>
    <scope>NUCLEOTIDE SEQUENCE [LARGE SCALE GENOMIC DNA]</scope>
    <source>
        <strain evidence="6">DSM 10014</strain>
    </source>
</reference>
<dbReference type="PROSITE" id="PS50949">
    <property type="entry name" value="HTH_GNTR"/>
    <property type="match status" value="1"/>
</dbReference>
<dbReference type="InterPro" id="IPR050679">
    <property type="entry name" value="Bact_HTH_transcr_reg"/>
</dbReference>
<feature type="domain" description="HTH gntR-type" evidence="4">
    <location>
        <begin position="27"/>
        <end position="95"/>
    </location>
</feature>
<dbReference type="SUPFAM" id="SSF46785">
    <property type="entry name" value="Winged helix' DNA-binding domain"/>
    <property type="match status" value="1"/>
</dbReference>
<evidence type="ECO:0000313" key="5">
    <source>
        <dbReference type="EMBL" id="SDX70714.1"/>
    </source>
</evidence>
<evidence type="ECO:0000256" key="3">
    <source>
        <dbReference type="ARBA" id="ARBA00023163"/>
    </source>
</evidence>
<sequence>MEISSDRLSLETLVTAWEDTAPDGKGRPKYLRLSEAFTRCIQDGTFAPGGQLPGETEIAAALPIGLSTVQKGLSRLVEQGLIVRHRKRGSFIADARHQVPEVHVYRFRDPETGDWKMPYTRVVDIQRLPTAESGPLLIGFEAEQVIRIDRLVWVTGSQPAFGTMYLRFDHAEALLSRPLEELHGISYHRMLWEQFQIRTAKVRHEARADLLSRQACQHLDLAAPHVGMIWDAHEHDAQDRLQLIQRFELPRGHRPMELVESKPGF</sequence>
<dbReference type="GO" id="GO:0003700">
    <property type="term" value="F:DNA-binding transcription factor activity"/>
    <property type="evidence" value="ECO:0007669"/>
    <property type="project" value="InterPro"/>
</dbReference>
<dbReference type="Pfam" id="PF00392">
    <property type="entry name" value="GntR"/>
    <property type="match status" value="1"/>
</dbReference>
<keyword evidence="3" id="KW-0804">Transcription</keyword>
<dbReference type="SUPFAM" id="SSF64288">
    <property type="entry name" value="Chorismate lyase-like"/>
    <property type="match status" value="1"/>
</dbReference>
<protein>
    <submittedName>
        <fullName evidence="5">Transcriptional regulator, GntR family</fullName>
    </submittedName>
</protein>
<evidence type="ECO:0000256" key="2">
    <source>
        <dbReference type="ARBA" id="ARBA00023125"/>
    </source>
</evidence>
<dbReference type="InterPro" id="IPR036390">
    <property type="entry name" value="WH_DNA-bd_sf"/>
</dbReference>
<dbReference type="PANTHER" id="PTHR44846:SF1">
    <property type="entry name" value="MANNOSYL-D-GLYCERATE TRANSPORT_METABOLISM SYSTEM REPRESSOR MNGR-RELATED"/>
    <property type="match status" value="1"/>
</dbReference>
<organism evidence="5 6">
    <name type="scientific">Sulfitobacter pontiacus</name>
    <dbReference type="NCBI Taxonomy" id="60137"/>
    <lineage>
        <taxon>Bacteria</taxon>
        <taxon>Pseudomonadati</taxon>
        <taxon>Pseudomonadota</taxon>
        <taxon>Alphaproteobacteria</taxon>
        <taxon>Rhodobacterales</taxon>
        <taxon>Roseobacteraceae</taxon>
        <taxon>Sulfitobacter</taxon>
    </lineage>
</organism>
<dbReference type="EMBL" id="FNNB01000013">
    <property type="protein sequence ID" value="SDX70714.1"/>
    <property type="molecule type" value="Genomic_DNA"/>
</dbReference>
<accession>A0A1H3DYH2</accession>
<dbReference type="AlphaFoldDB" id="A0A1H3DYH2"/>
<dbReference type="Gene3D" id="1.10.10.10">
    <property type="entry name" value="Winged helix-like DNA-binding domain superfamily/Winged helix DNA-binding domain"/>
    <property type="match status" value="1"/>
</dbReference>
<dbReference type="STRING" id="60137.SAMN04488041_11332"/>
<dbReference type="Proteomes" id="UP000183076">
    <property type="component" value="Unassembled WGS sequence"/>
</dbReference>
<gene>
    <name evidence="5" type="ORF">SAMN04488041_11332</name>
</gene>
<dbReference type="InterPro" id="IPR011663">
    <property type="entry name" value="UTRA"/>
</dbReference>
<dbReference type="Gene3D" id="3.40.1410.10">
    <property type="entry name" value="Chorismate lyase-like"/>
    <property type="match status" value="1"/>
</dbReference>
<evidence type="ECO:0000259" key="4">
    <source>
        <dbReference type="PROSITE" id="PS50949"/>
    </source>
</evidence>
<evidence type="ECO:0000256" key="1">
    <source>
        <dbReference type="ARBA" id="ARBA00023015"/>
    </source>
</evidence>
<dbReference type="GO" id="GO:0003677">
    <property type="term" value="F:DNA binding"/>
    <property type="evidence" value="ECO:0007669"/>
    <property type="project" value="UniProtKB-KW"/>
</dbReference>
<dbReference type="CDD" id="cd07377">
    <property type="entry name" value="WHTH_GntR"/>
    <property type="match status" value="1"/>
</dbReference>
<name>A0A1H3DYH2_9RHOB</name>
<dbReference type="InterPro" id="IPR028978">
    <property type="entry name" value="Chorismate_lyase_/UTRA_dom_sf"/>
</dbReference>
<dbReference type="Pfam" id="PF07702">
    <property type="entry name" value="UTRA"/>
    <property type="match status" value="1"/>
</dbReference>
<dbReference type="GeneID" id="94022444"/>